<evidence type="ECO:0000313" key="1">
    <source>
        <dbReference type="EMBL" id="GCC29448.1"/>
    </source>
</evidence>
<protein>
    <submittedName>
        <fullName evidence="1">Uncharacterized protein</fullName>
    </submittedName>
</protein>
<keyword evidence="2" id="KW-1185">Reference proteome</keyword>
<dbReference type="EMBL" id="BEZZ01000252">
    <property type="protein sequence ID" value="GCC29448.1"/>
    <property type="molecule type" value="Genomic_DNA"/>
</dbReference>
<name>A0A401SGB8_CHIPU</name>
<sequence length="111" mass="12628">MLLGCGTGRDWTEYAGDWNTFGRSIWRQRRKAVFQTKALTALHKVIVPLQDVVKVKIDSEQNTDVLGTLPQGLQLSQSLFELHHTVSAKDSRHLLLLNCEEVYLNYQALCT</sequence>
<proteinExistence type="predicted"/>
<evidence type="ECO:0000313" key="2">
    <source>
        <dbReference type="Proteomes" id="UP000287033"/>
    </source>
</evidence>
<reference evidence="1 2" key="1">
    <citation type="journal article" date="2018" name="Nat. Ecol. Evol.">
        <title>Shark genomes provide insights into elasmobranch evolution and the origin of vertebrates.</title>
        <authorList>
            <person name="Hara Y"/>
            <person name="Yamaguchi K"/>
            <person name="Onimaru K"/>
            <person name="Kadota M"/>
            <person name="Koyanagi M"/>
            <person name="Keeley SD"/>
            <person name="Tatsumi K"/>
            <person name="Tanaka K"/>
            <person name="Motone F"/>
            <person name="Kageyama Y"/>
            <person name="Nozu R"/>
            <person name="Adachi N"/>
            <person name="Nishimura O"/>
            <person name="Nakagawa R"/>
            <person name="Tanegashima C"/>
            <person name="Kiyatake I"/>
            <person name="Matsumoto R"/>
            <person name="Murakumo K"/>
            <person name="Nishida K"/>
            <person name="Terakita A"/>
            <person name="Kuratani S"/>
            <person name="Sato K"/>
            <person name="Hyodo S Kuraku.S."/>
        </authorList>
    </citation>
    <scope>NUCLEOTIDE SEQUENCE [LARGE SCALE GENOMIC DNA]</scope>
</reference>
<organism evidence="1 2">
    <name type="scientific">Chiloscyllium punctatum</name>
    <name type="common">Brownbanded bambooshark</name>
    <name type="synonym">Hemiscyllium punctatum</name>
    <dbReference type="NCBI Taxonomy" id="137246"/>
    <lineage>
        <taxon>Eukaryota</taxon>
        <taxon>Metazoa</taxon>
        <taxon>Chordata</taxon>
        <taxon>Craniata</taxon>
        <taxon>Vertebrata</taxon>
        <taxon>Chondrichthyes</taxon>
        <taxon>Elasmobranchii</taxon>
        <taxon>Galeomorphii</taxon>
        <taxon>Galeoidea</taxon>
        <taxon>Orectolobiformes</taxon>
        <taxon>Hemiscylliidae</taxon>
        <taxon>Chiloscyllium</taxon>
    </lineage>
</organism>
<accession>A0A401SGB8</accession>
<gene>
    <name evidence="1" type="ORF">chiPu_0007890</name>
</gene>
<dbReference type="Proteomes" id="UP000287033">
    <property type="component" value="Unassembled WGS sequence"/>
</dbReference>
<comment type="caution">
    <text evidence="1">The sequence shown here is derived from an EMBL/GenBank/DDBJ whole genome shotgun (WGS) entry which is preliminary data.</text>
</comment>
<dbReference type="AlphaFoldDB" id="A0A401SGB8"/>